<accession>A0A9Q3BWQ1</accession>
<comment type="caution">
    <text evidence="2">The sequence shown here is derived from an EMBL/GenBank/DDBJ whole genome shotgun (WGS) entry which is preliminary data.</text>
</comment>
<reference evidence="2" key="1">
    <citation type="submission" date="2021-03" db="EMBL/GenBank/DDBJ databases">
        <title>Draft genome sequence of rust myrtle Austropuccinia psidii MF-1, a brazilian biotype.</title>
        <authorList>
            <person name="Quecine M.C."/>
            <person name="Pachon D.M.R."/>
            <person name="Bonatelli M.L."/>
            <person name="Correr F.H."/>
            <person name="Franceschini L.M."/>
            <person name="Leite T.F."/>
            <person name="Margarido G.R.A."/>
            <person name="Almeida C.A."/>
            <person name="Ferrarezi J.A."/>
            <person name="Labate C.A."/>
        </authorList>
    </citation>
    <scope>NUCLEOTIDE SEQUENCE</scope>
    <source>
        <strain evidence="2">MF-1</strain>
    </source>
</reference>
<dbReference type="AlphaFoldDB" id="A0A9Q3BWQ1"/>
<name>A0A9Q3BWQ1_9BASI</name>
<protein>
    <submittedName>
        <fullName evidence="2">Uncharacterized protein</fullName>
    </submittedName>
</protein>
<organism evidence="2 3">
    <name type="scientific">Austropuccinia psidii MF-1</name>
    <dbReference type="NCBI Taxonomy" id="1389203"/>
    <lineage>
        <taxon>Eukaryota</taxon>
        <taxon>Fungi</taxon>
        <taxon>Dikarya</taxon>
        <taxon>Basidiomycota</taxon>
        <taxon>Pucciniomycotina</taxon>
        <taxon>Pucciniomycetes</taxon>
        <taxon>Pucciniales</taxon>
        <taxon>Sphaerophragmiaceae</taxon>
        <taxon>Austropuccinia</taxon>
    </lineage>
</organism>
<feature type="region of interest" description="Disordered" evidence="1">
    <location>
        <begin position="89"/>
        <end position="110"/>
    </location>
</feature>
<dbReference type="Proteomes" id="UP000765509">
    <property type="component" value="Unassembled WGS sequence"/>
</dbReference>
<gene>
    <name evidence="2" type="ORF">O181_012383</name>
</gene>
<sequence>MGAYGKPFPLPKYGALAPLMVFSGLLTTPTIPGNPAEIGTGGSSQISRGLWPLQPATGLLAYPLLLGGFGTFRPPVDCESQSVAHRPWSHLDPLWPKFNEAKGGPNDPKP</sequence>
<evidence type="ECO:0000256" key="1">
    <source>
        <dbReference type="SAM" id="MobiDB-lite"/>
    </source>
</evidence>
<evidence type="ECO:0000313" key="3">
    <source>
        <dbReference type="Proteomes" id="UP000765509"/>
    </source>
</evidence>
<keyword evidence="3" id="KW-1185">Reference proteome</keyword>
<dbReference type="EMBL" id="AVOT02003160">
    <property type="protein sequence ID" value="MBW0472668.1"/>
    <property type="molecule type" value="Genomic_DNA"/>
</dbReference>
<proteinExistence type="predicted"/>
<evidence type="ECO:0000313" key="2">
    <source>
        <dbReference type="EMBL" id="MBW0472668.1"/>
    </source>
</evidence>